<organism evidence="4 5">
    <name type="scientific">Apiospora rasikravindrae</name>
    <dbReference type="NCBI Taxonomy" id="990691"/>
    <lineage>
        <taxon>Eukaryota</taxon>
        <taxon>Fungi</taxon>
        <taxon>Dikarya</taxon>
        <taxon>Ascomycota</taxon>
        <taxon>Pezizomycotina</taxon>
        <taxon>Sordariomycetes</taxon>
        <taxon>Xylariomycetidae</taxon>
        <taxon>Amphisphaeriales</taxon>
        <taxon>Apiosporaceae</taxon>
        <taxon>Apiospora</taxon>
    </lineage>
</organism>
<proteinExistence type="predicted"/>
<keyword evidence="5" id="KW-1185">Reference proteome</keyword>
<evidence type="ECO:0000256" key="1">
    <source>
        <dbReference type="ARBA" id="ARBA00023242"/>
    </source>
</evidence>
<evidence type="ECO:0000259" key="3">
    <source>
        <dbReference type="PROSITE" id="PS50048"/>
    </source>
</evidence>
<feature type="domain" description="Zn(2)-C6 fungal-type" evidence="3">
    <location>
        <begin position="8"/>
        <end position="40"/>
    </location>
</feature>
<dbReference type="SUPFAM" id="SSF57701">
    <property type="entry name" value="Zn2/Cys6 DNA-binding domain"/>
    <property type="match status" value="1"/>
</dbReference>
<name>A0ABR1RQ98_9PEZI</name>
<gene>
    <name evidence="4" type="ORF">PG993_015297</name>
</gene>
<dbReference type="EMBL" id="JAQQWK010000014">
    <property type="protein sequence ID" value="KAK8017108.1"/>
    <property type="molecule type" value="Genomic_DNA"/>
</dbReference>
<feature type="compositionally biased region" description="Low complexity" evidence="2">
    <location>
        <begin position="97"/>
        <end position="116"/>
    </location>
</feature>
<evidence type="ECO:0000313" key="4">
    <source>
        <dbReference type="EMBL" id="KAK8017108.1"/>
    </source>
</evidence>
<dbReference type="SMART" id="SM00066">
    <property type="entry name" value="GAL4"/>
    <property type="match status" value="1"/>
</dbReference>
<dbReference type="Pfam" id="PF00172">
    <property type="entry name" value="Zn_clus"/>
    <property type="match status" value="1"/>
</dbReference>
<dbReference type="InterPro" id="IPR001138">
    <property type="entry name" value="Zn2Cys6_DnaBD"/>
</dbReference>
<reference evidence="4 5" key="1">
    <citation type="submission" date="2023-01" db="EMBL/GenBank/DDBJ databases">
        <title>Analysis of 21 Apiospora genomes using comparative genomics revels a genus with tremendous synthesis potential of carbohydrate active enzymes and secondary metabolites.</title>
        <authorList>
            <person name="Sorensen T."/>
        </authorList>
    </citation>
    <scope>NUCLEOTIDE SEQUENCE [LARGE SCALE GENOMIC DNA]</scope>
    <source>
        <strain evidence="4 5">CBS 33761</strain>
    </source>
</reference>
<accession>A0ABR1RQ98</accession>
<dbReference type="InterPro" id="IPR036864">
    <property type="entry name" value="Zn2-C6_fun-type_DNA-bd_sf"/>
</dbReference>
<dbReference type="PROSITE" id="PS50048">
    <property type="entry name" value="ZN2_CY6_FUNGAL_2"/>
    <property type="match status" value="1"/>
</dbReference>
<comment type="caution">
    <text evidence="4">The sequence shown here is derived from an EMBL/GenBank/DDBJ whole genome shotgun (WGS) entry which is preliminary data.</text>
</comment>
<dbReference type="Gene3D" id="4.10.240.10">
    <property type="entry name" value="Zn(2)-C6 fungal-type DNA-binding domain"/>
    <property type="match status" value="1"/>
</dbReference>
<keyword evidence="1" id="KW-0539">Nucleus</keyword>
<dbReference type="CDD" id="cd00067">
    <property type="entry name" value="GAL4"/>
    <property type="match status" value="1"/>
</dbReference>
<feature type="region of interest" description="Disordered" evidence="2">
    <location>
        <begin position="97"/>
        <end position="125"/>
    </location>
</feature>
<evidence type="ECO:0000256" key="2">
    <source>
        <dbReference type="SAM" id="MobiDB-lite"/>
    </source>
</evidence>
<dbReference type="Proteomes" id="UP001444661">
    <property type="component" value="Unassembled WGS sequence"/>
</dbReference>
<evidence type="ECO:0000313" key="5">
    <source>
        <dbReference type="Proteomes" id="UP001444661"/>
    </source>
</evidence>
<protein>
    <recommendedName>
        <fullName evidence="3">Zn(2)-C6 fungal-type domain-containing protein</fullName>
    </recommendedName>
</protein>
<sequence length="372" mass="41260">MPRAPRTSCDRCHAQKLKCQKQYGSATCSRCMKAGATCAFSPPGSTTVRPTPLVATLAGSGPGTASHDPQVPVALQDLEMQFDWPSLTMDSAWEPLPELIPELPHGPDSAASSSEPTEPPDDRRSSIVRDLSKLAAEFDKIYSSASTAELRHVPNDDCIREIAIKWGKEHNQQKVLEQLFASTQQLVDIYPVAMTQIFREREKVDCQDPGCIHHEPLPAEFAKDLDLGKDDGMEMEDIDHFLFDHLQLCHSRLNDLLGSLLSRLKLCSLISARHPVLEESDFDVPTLTVGNVVVSAHSATSMQAVLLVHIAARLVFNAQQLRQKMALATQKVKKSKARLLGLRCDVLVEESESRLKLLKLARNHMSELQFEQ</sequence>
<dbReference type="PROSITE" id="PS00463">
    <property type="entry name" value="ZN2_CY6_FUNGAL_1"/>
    <property type="match status" value="1"/>
</dbReference>